<dbReference type="Pfam" id="PF00176">
    <property type="entry name" value="SNF2-rel_dom"/>
    <property type="match status" value="1"/>
</dbReference>
<dbReference type="SUPFAM" id="SSF52540">
    <property type="entry name" value="P-loop containing nucleoside triphosphate hydrolases"/>
    <property type="match status" value="2"/>
</dbReference>
<dbReference type="RefSeq" id="WP_377711513.1">
    <property type="nucleotide sequence ID" value="NZ_JBHSMP010000013.1"/>
</dbReference>
<dbReference type="Pfam" id="PF00271">
    <property type="entry name" value="Helicase_C"/>
    <property type="match status" value="1"/>
</dbReference>
<dbReference type="InterPro" id="IPR049730">
    <property type="entry name" value="SNF2/RAD54-like_C"/>
</dbReference>
<dbReference type="InterPro" id="IPR027417">
    <property type="entry name" value="P-loop_NTPase"/>
</dbReference>
<dbReference type="InterPro" id="IPR000330">
    <property type="entry name" value="SNF2_N"/>
</dbReference>
<name>A0ABW0J912_9BURK</name>
<accession>A0ABW0J912</accession>
<dbReference type="Gene3D" id="3.40.50.10810">
    <property type="entry name" value="Tandem AAA-ATPase domain"/>
    <property type="match status" value="1"/>
</dbReference>
<keyword evidence="2 6" id="KW-0378">Hydrolase</keyword>
<dbReference type="InterPro" id="IPR001650">
    <property type="entry name" value="Helicase_C-like"/>
</dbReference>
<proteinExistence type="predicted"/>
<dbReference type="InterPro" id="IPR050628">
    <property type="entry name" value="SNF2_RAD54_helicase_TF"/>
</dbReference>
<feature type="domain" description="SNF2 N-terminal" evidence="4">
    <location>
        <begin position="114"/>
        <end position="269"/>
    </location>
</feature>
<feature type="domain" description="Helicase C-terminal" evidence="5">
    <location>
        <begin position="401"/>
        <end position="507"/>
    </location>
</feature>
<keyword evidence="1" id="KW-0547">Nucleotide-binding</keyword>
<sequence length="596" mass="66015">MDADRTARANERTIELGWRHALHVLRAASSLQGQLGFNFDTDASSSERVQQFMLEFKAVRAAANLLRLDITEEQVVSRLSDLGWDSAKHALKPYQAQNLRELLVLPNGANFSVPGAGKTTVTFALHLLSPVTTHRLLVVAPRNAFMAWEDVIDECLLPDAAESAREPFTQLVDGESRIADTLRENPRRMLISYDQLVRVESQIEELLSRNRVHLVLDEAHRIKNGPRSQRGTALLKLGHLAVRRDILTGTPMPQQPADMQSQLDFLWPGAGLGARVAAGEAPRSVLGNLYVRTTKQQLGLEPRRRIEVPVTLSDAHLAFYAVLRSDVHAQASLLRQGRSGFHLVRARRSVLRLLQAAVNPQLLAGDIEMAADAQRSQLLQAVLAEGESARLLKAVELANTFAAEGRKTLIWTSFRSTVHQLRALMPELGPAVIDGSTGVGDEDDDSTRQGQIRRFKTDSSCRVMVANPAAASEGMSLHMVCHDAVYLDRSYNAAHFLQSIDRIHRLGLPERTETRVHILQNRLPPDVGSIDLSVARRLGQKIRAMEQMLGDEDLHELALDEEAVGSDLEDSIDPRDILDLLAEIERQAPADTDDLV</sequence>
<evidence type="ECO:0000256" key="1">
    <source>
        <dbReference type="ARBA" id="ARBA00022741"/>
    </source>
</evidence>
<keyword evidence="6" id="KW-0347">Helicase</keyword>
<evidence type="ECO:0000256" key="2">
    <source>
        <dbReference type="ARBA" id="ARBA00022801"/>
    </source>
</evidence>
<dbReference type="Gene3D" id="3.40.50.300">
    <property type="entry name" value="P-loop containing nucleotide triphosphate hydrolases"/>
    <property type="match status" value="1"/>
</dbReference>
<dbReference type="EC" id="3.6.4.-" evidence="6"/>
<dbReference type="Proteomes" id="UP001596103">
    <property type="component" value="Unassembled WGS sequence"/>
</dbReference>
<dbReference type="CDD" id="cd18793">
    <property type="entry name" value="SF2_C_SNF"/>
    <property type="match status" value="1"/>
</dbReference>
<dbReference type="EMBL" id="JBHSMP010000013">
    <property type="protein sequence ID" value="MFC5429456.1"/>
    <property type="molecule type" value="Genomic_DNA"/>
</dbReference>
<keyword evidence="3" id="KW-0067">ATP-binding</keyword>
<dbReference type="PANTHER" id="PTHR45626">
    <property type="entry name" value="TRANSCRIPTION TERMINATION FACTOR 2-RELATED"/>
    <property type="match status" value="1"/>
</dbReference>
<evidence type="ECO:0000259" key="5">
    <source>
        <dbReference type="Pfam" id="PF00271"/>
    </source>
</evidence>
<organism evidence="6 7">
    <name type="scientific">Paraburkholderia denitrificans</name>
    <dbReference type="NCBI Taxonomy" id="694025"/>
    <lineage>
        <taxon>Bacteria</taxon>
        <taxon>Pseudomonadati</taxon>
        <taxon>Pseudomonadota</taxon>
        <taxon>Betaproteobacteria</taxon>
        <taxon>Burkholderiales</taxon>
        <taxon>Burkholderiaceae</taxon>
        <taxon>Paraburkholderia</taxon>
    </lineage>
</organism>
<evidence type="ECO:0000259" key="4">
    <source>
        <dbReference type="Pfam" id="PF00176"/>
    </source>
</evidence>
<reference evidence="7" key="1">
    <citation type="journal article" date="2019" name="Int. J. Syst. Evol. Microbiol.">
        <title>The Global Catalogue of Microorganisms (GCM) 10K type strain sequencing project: providing services to taxonomists for standard genome sequencing and annotation.</title>
        <authorList>
            <consortium name="The Broad Institute Genomics Platform"/>
            <consortium name="The Broad Institute Genome Sequencing Center for Infectious Disease"/>
            <person name="Wu L."/>
            <person name="Ma J."/>
        </authorList>
    </citation>
    <scope>NUCLEOTIDE SEQUENCE [LARGE SCALE GENOMIC DNA]</scope>
    <source>
        <strain evidence="7">CCUG 56042</strain>
    </source>
</reference>
<evidence type="ECO:0000256" key="3">
    <source>
        <dbReference type="ARBA" id="ARBA00022840"/>
    </source>
</evidence>
<dbReference type="GO" id="GO:0016787">
    <property type="term" value="F:hydrolase activity"/>
    <property type="evidence" value="ECO:0007669"/>
    <property type="project" value="UniProtKB-KW"/>
</dbReference>
<keyword evidence="7" id="KW-1185">Reference proteome</keyword>
<evidence type="ECO:0000313" key="6">
    <source>
        <dbReference type="EMBL" id="MFC5429456.1"/>
    </source>
</evidence>
<protein>
    <submittedName>
        <fullName evidence="6">DEAD/DEAH box helicase</fullName>
        <ecNumber evidence="6">3.6.4.-</ecNumber>
    </submittedName>
</protein>
<dbReference type="GO" id="GO:0004386">
    <property type="term" value="F:helicase activity"/>
    <property type="evidence" value="ECO:0007669"/>
    <property type="project" value="UniProtKB-KW"/>
</dbReference>
<gene>
    <name evidence="6" type="ORF">ACFPTO_11690</name>
</gene>
<evidence type="ECO:0000313" key="7">
    <source>
        <dbReference type="Proteomes" id="UP001596103"/>
    </source>
</evidence>
<comment type="caution">
    <text evidence="6">The sequence shown here is derived from an EMBL/GenBank/DDBJ whole genome shotgun (WGS) entry which is preliminary data.</text>
</comment>
<dbReference type="InterPro" id="IPR038718">
    <property type="entry name" value="SNF2-like_sf"/>
</dbReference>